<reference evidence="5" key="1">
    <citation type="submission" date="2017-09" db="EMBL/GenBank/DDBJ databases">
        <authorList>
            <person name="Zhang Y."/>
            <person name="Huang X."/>
            <person name="Liu J."/>
            <person name="Lu L."/>
            <person name="Peng K."/>
        </authorList>
    </citation>
    <scope>NUCLEOTIDE SEQUENCE [LARGE SCALE GENOMIC DNA]</scope>
    <source>
        <strain evidence="5">S-XJ-1</strain>
    </source>
</reference>
<keyword evidence="2" id="KW-0808">Transferase</keyword>
<dbReference type="SUPFAM" id="SSF52540">
    <property type="entry name" value="P-loop containing nucleoside triphosphate hydrolases"/>
    <property type="match status" value="1"/>
</dbReference>
<accession>A0A2A2WKN9</accession>
<evidence type="ECO:0000313" key="5">
    <source>
        <dbReference type="Proteomes" id="UP000218810"/>
    </source>
</evidence>
<dbReference type="Pfam" id="PF00685">
    <property type="entry name" value="Sulfotransfer_1"/>
    <property type="match status" value="1"/>
</dbReference>
<dbReference type="GO" id="GO:0008146">
    <property type="term" value="F:sulfotransferase activity"/>
    <property type="evidence" value="ECO:0007669"/>
    <property type="project" value="InterPro"/>
</dbReference>
<name>A0A2A2WKN9_9ACTN</name>
<feature type="domain" description="Sulfotransferase" evidence="3">
    <location>
        <begin position="39"/>
        <end position="207"/>
    </location>
</feature>
<sequence>MLATYLGVPFPKSYMLPIAMESVVHAHWEYDPRFPRTAYIVRDGRDIVVSLYFYYVRAMSSDKNPSRARWVNQEFDYLYGPNFDPRDSLANLPRFIDHFWGSPRATHGRRWSDHVLEWIGRPQVSTVTYEALRADPIRALSELVQDLTGETVNEVKVSTAVQRFSFETSTGRKPGAEDPSSFLRKGIVGDWRNHFSSESAQSFEALSGEGLIAASYEEDNSWIGTI</sequence>
<dbReference type="AlphaFoldDB" id="A0A2A2WKN9"/>
<comment type="similarity">
    <text evidence="1">Belongs to the sulfotransferase 1 family.</text>
</comment>
<organism evidence="4 5">
    <name type="scientific">Dietzia natronolimnaea</name>
    <dbReference type="NCBI Taxonomy" id="161920"/>
    <lineage>
        <taxon>Bacteria</taxon>
        <taxon>Bacillati</taxon>
        <taxon>Actinomycetota</taxon>
        <taxon>Actinomycetes</taxon>
        <taxon>Mycobacteriales</taxon>
        <taxon>Dietziaceae</taxon>
        <taxon>Dietzia</taxon>
    </lineage>
</organism>
<dbReference type="InterPro" id="IPR027417">
    <property type="entry name" value="P-loop_NTPase"/>
</dbReference>
<evidence type="ECO:0000259" key="3">
    <source>
        <dbReference type="Pfam" id="PF00685"/>
    </source>
</evidence>
<gene>
    <name evidence="4" type="ORF">CEY15_17150</name>
</gene>
<dbReference type="PANTHER" id="PTHR11783">
    <property type="entry name" value="SULFOTRANSFERASE SULT"/>
    <property type="match status" value="1"/>
</dbReference>
<evidence type="ECO:0000313" key="4">
    <source>
        <dbReference type="EMBL" id="PAY21767.1"/>
    </source>
</evidence>
<evidence type="ECO:0000256" key="2">
    <source>
        <dbReference type="ARBA" id="ARBA00022679"/>
    </source>
</evidence>
<dbReference type="EMBL" id="NTGA01000048">
    <property type="protein sequence ID" value="PAY21767.1"/>
    <property type="molecule type" value="Genomic_DNA"/>
</dbReference>
<comment type="caution">
    <text evidence="4">The sequence shown here is derived from an EMBL/GenBank/DDBJ whole genome shotgun (WGS) entry which is preliminary data.</text>
</comment>
<keyword evidence="5" id="KW-1185">Reference proteome</keyword>
<dbReference type="Proteomes" id="UP000218810">
    <property type="component" value="Unassembled WGS sequence"/>
</dbReference>
<dbReference type="Gene3D" id="3.40.50.300">
    <property type="entry name" value="P-loop containing nucleotide triphosphate hydrolases"/>
    <property type="match status" value="1"/>
</dbReference>
<protein>
    <recommendedName>
        <fullName evidence="3">Sulfotransferase domain-containing protein</fullName>
    </recommendedName>
</protein>
<proteinExistence type="inferred from homology"/>
<evidence type="ECO:0000256" key="1">
    <source>
        <dbReference type="ARBA" id="ARBA00005771"/>
    </source>
</evidence>
<dbReference type="InterPro" id="IPR000863">
    <property type="entry name" value="Sulfotransferase_dom"/>
</dbReference>